<dbReference type="Proteomes" id="UP001464891">
    <property type="component" value="Unassembled WGS sequence"/>
</dbReference>
<sequence length="94" mass="10568">MFKTMGSVRVSIFAIGEQSPLYVVSATAPISGLWLVASQQHFTKQFASESSLQLVTKRGGWARSVYVLNLLHFLNYRELRFPKLAVIQLAQLIL</sequence>
<proteinExistence type="predicted"/>
<comment type="caution">
    <text evidence="1">The sequence shown here is derived from an EMBL/GenBank/DDBJ whole genome shotgun (WGS) entry which is preliminary data.</text>
</comment>
<protein>
    <submittedName>
        <fullName evidence="1">Uncharacterized protein</fullName>
    </submittedName>
</protein>
<reference evidence="1 2" key="1">
    <citation type="submission" date="2022-04" db="EMBL/GenBank/DDBJ databases">
        <title>Positive selection, recombination, and allopatry shape intraspecific diversity of widespread and dominant cyanobacteria.</title>
        <authorList>
            <person name="Wei J."/>
            <person name="Shu W."/>
            <person name="Hu C."/>
        </authorList>
    </citation>
    <scope>NUCLEOTIDE SEQUENCE [LARGE SCALE GENOMIC DNA]</scope>
    <source>
        <strain evidence="1 2">GB2-A4</strain>
    </source>
</reference>
<keyword evidence="2" id="KW-1185">Reference proteome</keyword>
<evidence type="ECO:0000313" key="2">
    <source>
        <dbReference type="Proteomes" id="UP001464891"/>
    </source>
</evidence>
<gene>
    <name evidence="1" type="ORF">NC998_10730</name>
</gene>
<dbReference type="EMBL" id="JAMPKM010000005">
    <property type="protein sequence ID" value="MEP0817571.1"/>
    <property type="molecule type" value="Genomic_DNA"/>
</dbReference>
<accession>A0ABV0J722</accession>
<name>A0ABV0J722_9CYAN</name>
<organism evidence="1 2">
    <name type="scientific">Trichocoleus desertorum GB2-A4</name>
    <dbReference type="NCBI Taxonomy" id="2933944"/>
    <lineage>
        <taxon>Bacteria</taxon>
        <taxon>Bacillati</taxon>
        <taxon>Cyanobacteriota</taxon>
        <taxon>Cyanophyceae</taxon>
        <taxon>Leptolyngbyales</taxon>
        <taxon>Trichocoleusaceae</taxon>
        <taxon>Trichocoleus</taxon>
    </lineage>
</organism>
<dbReference type="RefSeq" id="WP_190435755.1">
    <property type="nucleotide sequence ID" value="NZ_JAMPKM010000005.1"/>
</dbReference>
<evidence type="ECO:0000313" key="1">
    <source>
        <dbReference type="EMBL" id="MEP0817571.1"/>
    </source>
</evidence>